<keyword evidence="3" id="KW-0238">DNA-binding</keyword>
<proteinExistence type="predicted"/>
<dbReference type="InterPro" id="IPR036388">
    <property type="entry name" value="WH-like_DNA-bd_sf"/>
</dbReference>
<dbReference type="KEGG" id="glj:GKIL_2899"/>
<dbReference type="InterPro" id="IPR013249">
    <property type="entry name" value="RNA_pol_sigma70_r4_t2"/>
</dbReference>
<name>U5QN83_GLOK1</name>
<dbReference type="InterPro" id="IPR014284">
    <property type="entry name" value="RNA_pol_sigma-70_dom"/>
</dbReference>
<evidence type="ECO:0000256" key="3">
    <source>
        <dbReference type="ARBA" id="ARBA00023125"/>
    </source>
</evidence>
<dbReference type="eggNOG" id="COG1191">
    <property type="taxonomic scope" value="Bacteria"/>
</dbReference>
<evidence type="ECO:0000256" key="1">
    <source>
        <dbReference type="ARBA" id="ARBA00023015"/>
    </source>
</evidence>
<dbReference type="PATRIC" id="fig|1183438.3.peg.2857"/>
<keyword evidence="4" id="KW-0804">Transcription</keyword>
<evidence type="ECO:0000259" key="5">
    <source>
        <dbReference type="Pfam" id="PF08281"/>
    </source>
</evidence>
<dbReference type="GO" id="GO:0006352">
    <property type="term" value="P:DNA-templated transcription initiation"/>
    <property type="evidence" value="ECO:0007669"/>
    <property type="project" value="InterPro"/>
</dbReference>
<dbReference type="HOGENOM" id="CLU_042265_0_0_3"/>
<keyword evidence="1" id="KW-0805">Transcription regulation</keyword>
<dbReference type="AlphaFoldDB" id="U5QN83"/>
<gene>
    <name evidence="6" type="ORF">GKIL_2899</name>
</gene>
<dbReference type="STRING" id="1183438.GKIL_2899"/>
<dbReference type="Gene3D" id="1.10.10.10">
    <property type="entry name" value="Winged helix-like DNA-binding domain superfamily/Winged helix DNA-binding domain"/>
    <property type="match status" value="1"/>
</dbReference>
<organism evidence="6 7">
    <name type="scientific">Gloeobacter kilaueensis (strain ATCC BAA-2537 / CCAP 1431/1 / ULC 316 / JS1)</name>
    <dbReference type="NCBI Taxonomy" id="1183438"/>
    <lineage>
        <taxon>Bacteria</taxon>
        <taxon>Bacillati</taxon>
        <taxon>Cyanobacteriota</taxon>
        <taxon>Cyanophyceae</taxon>
        <taxon>Gloeobacterales</taxon>
        <taxon>Gloeobacteraceae</taxon>
        <taxon>Gloeobacter</taxon>
    </lineage>
</organism>
<dbReference type="InterPro" id="IPR013324">
    <property type="entry name" value="RNA_pol_sigma_r3/r4-like"/>
</dbReference>
<evidence type="ECO:0000256" key="2">
    <source>
        <dbReference type="ARBA" id="ARBA00023082"/>
    </source>
</evidence>
<dbReference type="PANTHER" id="PTHR30385:SF7">
    <property type="entry name" value="RNA POLYMERASE SIGMA FACTOR FLIA"/>
    <property type="match status" value="1"/>
</dbReference>
<reference evidence="6 7" key="1">
    <citation type="journal article" date="2013" name="PLoS ONE">
        <title>Cultivation and Complete Genome Sequencing of Gloeobacter kilaueensis sp. nov., from a Lava Cave in Kilauea Caldera, Hawai'i.</title>
        <authorList>
            <person name="Saw J.H."/>
            <person name="Schatz M."/>
            <person name="Brown M.V."/>
            <person name="Kunkel D.D."/>
            <person name="Foster J.S."/>
            <person name="Shick H."/>
            <person name="Christensen S."/>
            <person name="Hou S."/>
            <person name="Wan X."/>
            <person name="Donachie S.P."/>
        </authorList>
    </citation>
    <scope>NUCLEOTIDE SEQUENCE [LARGE SCALE GENOMIC DNA]</scope>
    <source>
        <strain evidence="7">JS</strain>
    </source>
</reference>
<protein>
    <submittedName>
        <fullName evidence="6">RNA polymerase sigma factor SigF</fullName>
    </submittedName>
</protein>
<dbReference type="GO" id="GO:0016987">
    <property type="term" value="F:sigma factor activity"/>
    <property type="evidence" value="ECO:0007669"/>
    <property type="project" value="UniProtKB-KW"/>
</dbReference>
<dbReference type="NCBIfam" id="TIGR02937">
    <property type="entry name" value="sigma70-ECF"/>
    <property type="match status" value="1"/>
</dbReference>
<evidence type="ECO:0000256" key="4">
    <source>
        <dbReference type="ARBA" id="ARBA00023163"/>
    </source>
</evidence>
<accession>U5QN83</accession>
<dbReference type="EMBL" id="CP003587">
    <property type="protein sequence ID" value="AGY59145.1"/>
    <property type="molecule type" value="Genomic_DNA"/>
</dbReference>
<feature type="domain" description="RNA polymerase sigma factor 70 region 4 type 2" evidence="5">
    <location>
        <begin position="264"/>
        <end position="316"/>
    </location>
</feature>
<dbReference type="Pfam" id="PF08281">
    <property type="entry name" value="Sigma70_r4_2"/>
    <property type="match status" value="1"/>
</dbReference>
<evidence type="ECO:0000313" key="6">
    <source>
        <dbReference type="EMBL" id="AGY59145.1"/>
    </source>
</evidence>
<sequence length="355" mass="40468">MDRCLKAESTPSDWVGHWHRLWREQGDSTARAHLCAFLQAAAYWSVLRFVSSTWGRHSLAECFQIVMAEVDKVLEGFEPEHGDLDRYARVVFSNALNRHLRQQRVMEICTDWALLRRLSQKLVAQALRGHGESAGTIERYLAALRCYTLLYVPKQASGSRHLEKPSPKILEAIVRLYNEQVSPDLALNTPDSASRIESWLIRCARIVRSYLYPAHTSLNVPLVGSETGEWLDLFVADEGESLLDQLDAAESQQVRQSLQSQLQQALVAALDQLKPEARQMLAIYYCGNSTQQQMASQFNIGQYTVSRRLQHARRALLLSLCQWSARHCNEPLGPEALDQMGEAIEEWLVAYYRQL</sequence>
<keyword evidence="2" id="KW-0731">Sigma factor</keyword>
<dbReference type="Proteomes" id="UP000017396">
    <property type="component" value="Chromosome"/>
</dbReference>
<dbReference type="PANTHER" id="PTHR30385">
    <property type="entry name" value="SIGMA FACTOR F FLAGELLAR"/>
    <property type="match status" value="1"/>
</dbReference>
<evidence type="ECO:0000313" key="7">
    <source>
        <dbReference type="Proteomes" id="UP000017396"/>
    </source>
</evidence>
<keyword evidence="7" id="KW-1185">Reference proteome</keyword>
<dbReference type="SUPFAM" id="SSF88659">
    <property type="entry name" value="Sigma3 and sigma4 domains of RNA polymerase sigma factors"/>
    <property type="match status" value="1"/>
</dbReference>
<dbReference type="GO" id="GO:0003677">
    <property type="term" value="F:DNA binding"/>
    <property type="evidence" value="ECO:0007669"/>
    <property type="project" value="UniProtKB-KW"/>
</dbReference>